<evidence type="ECO:0000313" key="1">
    <source>
        <dbReference type="EMBL" id="GAU91217.1"/>
    </source>
</evidence>
<comment type="caution">
    <text evidence="1">The sequence shown here is derived from an EMBL/GenBank/DDBJ whole genome shotgun (WGS) entry which is preliminary data.</text>
</comment>
<reference evidence="1 2" key="1">
    <citation type="journal article" date="2016" name="Nat. Commun.">
        <title>Extremotolerant tardigrade genome and improved radiotolerance of human cultured cells by tardigrade-unique protein.</title>
        <authorList>
            <person name="Hashimoto T."/>
            <person name="Horikawa D.D."/>
            <person name="Saito Y."/>
            <person name="Kuwahara H."/>
            <person name="Kozuka-Hata H."/>
            <person name="Shin-I T."/>
            <person name="Minakuchi Y."/>
            <person name="Ohishi K."/>
            <person name="Motoyama A."/>
            <person name="Aizu T."/>
            <person name="Enomoto A."/>
            <person name="Kondo K."/>
            <person name="Tanaka S."/>
            <person name="Hara Y."/>
            <person name="Koshikawa S."/>
            <person name="Sagara H."/>
            <person name="Miura T."/>
            <person name="Yokobori S."/>
            <person name="Miyagawa K."/>
            <person name="Suzuki Y."/>
            <person name="Kubo T."/>
            <person name="Oyama M."/>
            <person name="Kohara Y."/>
            <person name="Fujiyama A."/>
            <person name="Arakawa K."/>
            <person name="Katayama T."/>
            <person name="Toyoda A."/>
            <person name="Kunieda T."/>
        </authorList>
    </citation>
    <scope>NUCLEOTIDE SEQUENCE [LARGE SCALE GENOMIC DNA]</scope>
    <source>
        <strain evidence="1 2">YOKOZUNA-1</strain>
    </source>
</reference>
<evidence type="ECO:0000313" key="2">
    <source>
        <dbReference type="Proteomes" id="UP000186922"/>
    </source>
</evidence>
<protein>
    <submittedName>
        <fullName evidence="1">Uncharacterized protein</fullName>
    </submittedName>
</protein>
<name>A0A1D1UVE6_RAMVA</name>
<dbReference type="AlphaFoldDB" id="A0A1D1UVE6"/>
<organism evidence="1 2">
    <name type="scientific">Ramazzottius varieornatus</name>
    <name type="common">Water bear</name>
    <name type="synonym">Tardigrade</name>
    <dbReference type="NCBI Taxonomy" id="947166"/>
    <lineage>
        <taxon>Eukaryota</taxon>
        <taxon>Metazoa</taxon>
        <taxon>Ecdysozoa</taxon>
        <taxon>Tardigrada</taxon>
        <taxon>Eutardigrada</taxon>
        <taxon>Parachela</taxon>
        <taxon>Hypsibioidea</taxon>
        <taxon>Ramazzottiidae</taxon>
        <taxon>Ramazzottius</taxon>
    </lineage>
</organism>
<sequence length="70" mass="7736">MLCFSSSAFCWPPLTSFVSALSRRMLFRSALPESSSYKSRHLRGILSSTKTCVLASRFAVSLPGLQGIHR</sequence>
<gene>
    <name evidence="1" type="primary">RvY_03519-1</name>
    <name evidence="1" type="synonym">RvY_03519.1</name>
    <name evidence="1" type="ORF">RvY_03519</name>
</gene>
<dbReference type="EMBL" id="BDGG01000002">
    <property type="protein sequence ID" value="GAU91217.1"/>
    <property type="molecule type" value="Genomic_DNA"/>
</dbReference>
<proteinExistence type="predicted"/>
<keyword evidence="2" id="KW-1185">Reference proteome</keyword>
<accession>A0A1D1UVE6</accession>
<dbReference type="Proteomes" id="UP000186922">
    <property type="component" value="Unassembled WGS sequence"/>
</dbReference>